<protein>
    <submittedName>
        <fullName evidence="1">Uncharacterized protein</fullName>
    </submittedName>
</protein>
<accession>A0ACC3AK03</accession>
<dbReference type="Proteomes" id="UP001172386">
    <property type="component" value="Unassembled WGS sequence"/>
</dbReference>
<reference evidence="1" key="1">
    <citation type="submission" date="2022-10" db="EMBL/GenBank/DDBJ databases">
        <title>Culturing micro-colonial fungi from biological soil crusts in the Mojave desert and describing Neophaeococcomyces mojavensis, and introducing the new genera and species Taxawa tesnikishii.</title>
        <authorList>
            <person name="Kurbessoian T."/>
            <person name="Stajich J.E."/>
        </authorList>
    </citation>
    <scope>NUCLEOTIDE SEQUENCE</scope>
    <source>
        <strain evidence="1">JES_112</strain>
    </source>
</reference>
<comment type="caution">
    <text evidence="1">The sequence shown here is derived from an EMBL/GenBank/DDBJ whole genome shotgun (WGS) entry which is preliminary data.</text>
</comment>
<gene>
    <name evidence="1" type="ORF">H2198_000473</name>
</gene>
<dbReference type="EMBL" id="JAPDRQ010000005">
    <property type="protein sequence ID" value="KAJ9663970.1"/>
    <property type="molecule type" value="Genomic_DNA"/>
</dbReference>
<proteinExistence type="predicted"/>
<keyword evidence="2" id="KW-1185">Reference proteome</keyword>
<organism evidence="1 2">
    <name type="scientific">Neophaeococcomyces mojaviensis</name>
    <dbReference type="NCBI Taxonomy" id="3383035"/>
    <lineage>
        <taxon>Eukaryota</taxon>
        <taxon>Fungi</taxon>
        <taxon>Dikarya</taxon>
        <taxon>Ascomycota</taxon>
        <taxon>Pezizomycotina</taxon>
        <taxon>Eurotiomycetes</taxon>
        <taxon>Chaetothyriomycetidae</taxon>
        <taxon>Chaetothyriales</taxon>
        <taxon>Chaetothyriales incertae sedis</taxon>
        <taxon>Neophaeococcomyces</taxon>
    </lineage>
</organism>
<sequence>MSEHRFKRSRSRSPYSHDRHRRRRSPDHDRGHGSECQTSRSLPYNSRELSRHDLPAYRPMFALYLDIQKQLDIEELAEAELRGRWKSFTNKWNRGELAEGWYDPATLAKAVQAQRDVGRRSPPILRPSPCTHIPPQQHESEEAQNRHGASEDEDDFGPSLPGSSSQALITSHTLNTKSGPAIPTLQDLQSHEEDARVAARAARDDHFKTLHQERKADRKVQKERLEDLVPRADPGSRDRQIEKKRDMAASNRAFAASKSADVAEVEDNDLMGGDSISELKRMKKEQERRKTEREIRRDEVLRARMAEREERVRHLREKEDKTMSMLKEIARERFGDGNVQGATLRDD</sequence>
<evidence type="ECO:0000313" key="1">
    <source>
        <dbReference type="EMBL" id="KAJ9663970.1"/>
    </source>
</evidence>
<name>A0ACC3AK03_9EURO</name>
<evidence type="ECO:0000313" key="2">
    <source>
        <dbReference type="Proteomes" id="UP001172386"/>
    </source>
</evidence>